<reference evidence="1" key="1">
    <citation type="submission" date="2016-03" db="EMBL/GenBank/DDBJ databases">
        <title>Mechanisms controlling the formation of the plant cell surface in tip-growing cells are functionally conserved among land plants.</title>
        <authorList>
            <person name="Honkanen S."/>
            <person name="Jones V.A."/>
            <person name="Morieri G."/>
            <person name="Champion C."/>
            <person name="Hetherington A.J."/>
            <person name="Kelly S."/>
            <person name="Saint-Marcoux D."/>
            <person name="Proust H."/>
            <person name="Prescott H."/>
            <person name="Dolan L."/>
        </authorList>
    </citation>
    <scope>NUCLEOTIDE SEQUENCE [LARGE SCALE GENOMIC DNA]</scope>
    <source>
        <tissue evidence="1">Whole gametophyte</tissue>
    </source>
</reference>
<name>A0A176VX07_MARPO</name>
<accession>A0A176VX07</accession>
<gene>
    <name evidence="1" type="ORF">AXG93_2036s1000</name>
</gene>
<evidence type="ECO:0000313" key="1">
    <source>
        <dbReference type="EMBL" id="OAE24933.1"/>
    </source>
</evidence>
<sequence length="269" mass="29576">MDSGVDVARVFLVAAMLCERGSVTITSAEKREDPVGKQLSTPTLKDEKTWQAAAAKMELLPARPAINRERIVSDVCMVDNRSGLFCLVSSTRHVYIPARVLLDSSAQPLMLGKAACINLGVQRSELKPFPFKIQTSLGVLYLMDLKMDYWTEKAAYRPSWQSDDGRMSELPVRFISGARLLGSSPTVLASVAGLSGVLAWPDDLLEGNMSANDTSVYEDVEEIVRLAAKVSSSLDVPLWRSCHELQQEADRLVKKAWSDASLPEEIETS</sequence>
<dbReference type="EMBL" id="LVLJ01002447">
    <property type="protein sequence ID" value="OAE24933.1"/>
    <property type="molecule type" value="Genomic_DNA"/>
</dbReference>
<evidence type="ECO:0000313" key="2">
    <source>
        <dbReference type="Proteomes" id="UP000077202"/>
    </source>
</evidence>
<organism evidence="1 2">
    <name type="scientific">Marchantia polymorpha subsp. ruderalis</name>
    <dbReference type="NCBI Taxonomy" id="1480154"/>
    <lineage>
        <taxon>Eukaryota</taxon>
        <taxon>Viridiplantae</taxon>
        <taxon>Streptophyta</taxon>
        <taxon>Embryophyta</taxon>
        <taxon>Marchantiophyta</taxon>
        <taxon>Marchantiopsida</taxon>
        <taxon>Marchantiidae</taxon>
        <taxon>Marchantiales</taxon>
        <taxon>Marchantiaceae</taxon>
        <taxon>Marchantia</taxon>
    </lineage>
</organism>
<comment type="caution">
    <text evidence="1">The sequence shown here is derived from an EMBL/GenBank/DDBJ whole genome shotgun (WGS) entry which is preliminary data.</text>
</comment>
<dbReference type="AlphaFoldDB" id="A0A176VX07"/>
<dbReference type="Proteomes" id="UP000077202">
    <property type="component" value="Unassembled WGS sequence"/>
</dbReference>
<protein>
    <submittedName>
        <fullName evidence="1">Uncharacterized protein</fullName>
    </submittedName>
</protein>
<keyword evidence="2" id="KW-1185">Reference proteome</keyword>
<proteinExistence type="predicted"/>